<comment type="catalytic activity">
    <reaction evidence="8">
        <text>L-seryl-[protein] + ATP = O-phospho-L-seryl-[protein] + ADP + H(+)</text>
        <dbReference type="Rhea" id="RHEA:17989"/>
        <dbReference type="Rhea" id="RHEA-COMP:9863"/>
        <dbReference type="Rhea" id="RHEA-COMP:11604"/>
        <dbReference type="ChEBI" id="CHEBI:15378"/>
        <dbReference type="ChEBI" id="CHEBI:29999"/>
        <dbReference type="ChEBI" id="CHEBI:30616"/>
        <dbReference type="ChEBI" id="CHEBI:83421"/>
        <dbReference type="ChEBI" id="CHEBI:456216"/>
        <dbReference type="EC" id="2.7.11.1"/>
    </reaction>
</comment>
<keyword evidence="2" id="KW-0723">Serine/threonine-protein kinase</keyword>
<keyword evidence="11" id="KW-1185">Reference proteome</keyword>
<organism evidence="10 11">
    <name type="scientific">Smittium simulii</name>
    <dbReference type="NCBI Taxonomy" id="133385"/>
    <lineage>
        <taxon>Eukaryota</taxon>
        <taxon>Fungi</taxon>
        <taxon>Fungi incertae sedis</taxon>
        <taxon>Zoopagomycota</taxon>
        <taxon>Kickxellomycotina</taxon>
        <taxon>Harpellomycetes</taxon>
        <taxon>Harpellales</taxon>
        <taxon>Legeriomycetaceae</taxon>
        <taxon>Smittium</taxon>
    </lineage>
</organism>
<evidence type="ECO:0000313" key="10">
    <source>
        <dbReference type="EMBL" id="PVU98207.1"/>
    </source>
</evidence>
<evidence type="ECO:0000256" key="8">
    <source>
        <dbReference type="ARBA" id="ARBA00048679"/>
    </source>
</evidence>
<dbReference type="Gene3D" id="1.10.510.10">
    <property type="entry name" value="Transferase(Phosphotransferase) domain 1"/>
    <property type="match status" value="1"/>
</dbReference>
<comment type="caution">
    <text evidence="10">The sequence shown here is derived from an EMBL/GenBank/DDBJ whole genome shotgun (WGS) entry which is preliminary data.</text>
</comment>
<dbReference type="InterPro" id="IPR050339">
    <property type="entry name" value="CC_SR_Kinase"/>
</dbReference>
<evidence type="ECO:0000256" key="4">
    <source>
        <dbReference type="ARBA" id="ARBA00022741"/>
    </source>
</evidence>
<proteinExistence type="predicted"/>
<dbReference type="Proteomes" id="UP000245383">
    <property type="component" value="Unassembled WGS sequence"/>
</dbReference>
<keyword evidence="4" id="KW-0547">Nucleotide-binding</keyword>
<dbReference type="EC" id="2.7.11.1" evidence="1"/>
<dbReference type="SUPFAM" id="SSF56112">
    <property type="entry name" value="Protein kinase-like (PK-like)"/>
    <property type="match status" value="1"/>
</dbReference>
<keyword evidence="3" id="KW-0808">Transferase</keyword>
<dbReference type="InterPro" id="IPR000719">
    <property type="entry name" value="Prot_kinase_dom"/>
</dbReference>
<evidence type="ECO:0000256" key="5">
    <source>
        <dbReference type="ARBA" id="ARBA00022777"/>
    </source>
</evidence>
<gene>
    <name evidence="10" type="ORF">BB561_000049</name>
</gene>
<dbReference type="FunFam" id="3.30.200.20:FF:000306">
    <property type="entry name" value="IKS protein kinase"/>
    <property type="match status" value="1"/>
</dbReference>
<dbReference type="EMBL" id="MBFR01000002">
    <property type="protein sequence ID" value="PVU98207.1"/>
    <property type="molecule type" value="Genomic_DNA"/>
</dbReference>
<reference evidence="10 11" key="1">
    <citation type="journal article" date="2018" name="MBio">
        <title>Comparative Genomics Reveals the Core Gene Toolbox for the Fungus-Insect Symbiosis.</title>
        <authorList>
            <person name="Wang Y."/>
            <person name="Stata M."/>
            <person name="Wang W."/>
            <person name="Stajich J.E."/>
            <person name="White M.M."/>
            <person name="Moncalvo J.M."/>
        </authorList>
    </citation>
    <scope>NUCLEOTIDE SEQUENCE [LARGE SCALE GENOMIC DNA]</scope>
    <source>
        <strain evidence="10 11">SWE-8-4</strain>
    </source>
</reference>
<accession>A0A2T9Z0V8</accession>
<evidence type="ECO:0000313" key="11">
    <source>
        <dbReference type="Proteomes" id="UP000245383"/>
    </source>
</evidence>
<keyword evidence="5" id="KW-0418">Kinase</keyword>
<sequence length="805" mass="92236">MQNNTFKPTINTSFKSHSKKFSWDEAAHKQCSITDDSTHNISDSYVESFKKRKCENSPIPSCSSNSSGSELVKYQPLKLILYNQASSNAVIFDPNVKKVGIRRMVPTKTPIRNIEYYSSDLVTSTETFLCPTCHTEVKKNWFANSHNYTDSEFTMNKNYFRYLADTLKKSNSLELTYPANLLNDQNYNPFSIQIEDKQKRNHSQQSLQSLVSDSVNGEDPALYDSPIVSGLSQDSFNSGYYKRFFIEGQKLGRGLRGSVFLCQHVLDNVFLGEYAIKKVAVGNDHSWLIRMLKEVKLLESLNHPNIIEYKHSWIELDQPSAFGPPVPCLFILMEFANGGKNPSRKIPRLLIADFGECETMFGTKNRLRTGATGTMEFMAPELLKVDDKGKYLDEYSTKADMWSLGMLLYYLCYSRLPFNDIDNIDNLREDILELKVDFPNIHRGLKGTIDSDLKVLISILLDQNKNRRPEVSEILPRVMEKMLFYQNLSDEKNSYEPETLFSRYKSNKNHNGDSNNMIIPAKNINFDGNDHLESSIYEISCDQSNLIKSNAKAKNTKAFTNTENKFRVSINAKQNYDMTTNKQKDHEIHEIHERKRLLYTSTSLPSELPLRREGIVEKHVSDSNRLLESCQVIPQFEKPSPKLLLNKSINDSKLTSGHLINKSEFGIVDRALKTNTSECLSTLKELPQTTYIKEKKLLGTRKKFRHSKSTIINNFSDKYNIGKPSTVFKSKENTHTSNNKDFAKIDDEDQILNSRALKSINGIILFKYVIFIIKITSIININKTSMDIEILLLVLITFAAIDLRR</sequence>
<dbReference type="GO" id="GO:0005524">
    <property type="term" value="F:ATP binding"/>
    <property type="evidence" value="ECO:0007669"/>
    <property type="project" value="UniProtKB-KW"/>
</dbReference>
<dbReference type="OrthoDB" id="1405469at2759"/>
<feature type="domain" description="Protein kinase" evidence="9">
    <location>
        <begin position="245"/>
        <end position="485"/>
    </location>
</feature>
<name>A0A2T9Z0V8_9FUNG</name>
<dbReference type="AlphaFoldDB" id="A0A2T9Z0V8"/>
<protein>
    <recommendedName>
        <fullName evidence="1">non-specific serine/threonine protein kinase</fullName>
        <ecNumber evidence="1">2.7.11.1</ecNumber>
    </recommendedName>
</protein>
<dbReference type="GO" id="GO:0004674">
    <property type="term" value="F:protein serine/threonine kinase activity"/>
    <property type="evidence" value="ECO:0007669"/>
    <property type="project" value="UniProtKB-KW"/>
</dbReference>
<evidence type="ECO:0000256" key="6">
    <source>
        <dbReference type="ARBA" id="ARBA00022840"/>
    </source>
</evidence>
<evidence type="ECO:0000259" key="9">
    <source>
        <dbReference type="PROSITE" id="PS50011"/>
    </source>
</evidence>
<evidence type="ECO:0000256" key="3">
    <source>
        <dbReference type="ARBA" id="ARBA00022679"/>
    </source>
</evidence>
<keyword evidence="6" id="KW-0067">ATP-binding</keyword>
<evidence type="ECO:0000256" key="1">
    <source>
        <dbReference type="ARBA" id="ARBA00012513"/>
    </source>
</evidence>
<evidence type="ECO:0000256" key="7">
    <source>
        <dbReference type="ARBA" id="ARBA00047899"/>
    </source>
</evidence>
<evidence type="ECO:0000256" key="2">
    <source>
        <dbReference type="ARBA" id="ARBA00022527"/>
    </source>
</evidence>
<dbReference type="GO" id="GO:0005737">
    <property type="term" value="C:cytoplasm"/>
    <property type="evidence" value="ECO:0007669"/>
    <property type="project" value="TreeGrafter"/>
</dbReference>
<comment type="catalytic activity">
    <reaction evidence="7">
        <text>L-threonyl-[protein] + ATP = O-phospho-L-threonyl-[protein] + ADP + H(+)</text>
        <dbReference type="Rhea" id="RHEA:46608"/>
        <dbReference type="Rhea" id="RHEA-COMP:11060"/>
        <dbReference type="Rhea" id="RHEA-COMP:11605"/>
        <dbReference type="ChEBI" id="CHEBI:15378"/>
        <dbReference type="ChEBI" id="CHEBI:30013"/>
        <dbReference type="ChEBI" id="CHEBI:30616"/>
        <dbReference type="ChEBI" id="CHEBI:61977"/>
        <dbReference type="ChEBI" id="CHEBI:456216"/>
        <dbReference type="EC" id="2.7.11.1"/>
    </reaction>
</comment>
<dbReference type="PANTHER" id="PTHR11042">
    <property type="entry name" value="EUKARYOTIC TRANSLATION INITIATION FACTOR 2-ALPHA KINASE EIF2-ALPHA KINASE -RELATED"/>
    <property type="match status" value="1"/>
</dbReference>
<dbReference type="Gene3D" id="3.30.200.20">
    <property type="entry name" value="Phosphorylase Kinase, domain 1"/>
    <property type="match status" value="1"/>
</dbReference>
<dbReference type="STRING" id="133385.A0A2T9Z0V8"/>
<dbReference type="Pfam" id="PF00069">
    <property type="entry name" value="Pkinase"/>
    <property type="match status" value="2"/>
</dbReference>
<dbReference type="GO" id="GO:0005634">
    <property type="term" value="C:nucleus"/>
    <property type="evidence" value="ECO:0007669"/>
    <property type="project" value="TreeGrafter"/>
</dbReference>
<dbReference type="PROSITE" id="PS50011">
    <property type="entry name" value="PROTEIN_KINASE_DOM"/>
    <property type="match status" value="1"/>
</dbReference>
<dbReference type="PANTHER" id="PTHR11042:SF138">
    <property type="entry name" value="SERINE_THREONINE-PROTEIN KINASE IKS1-RELATED"/>
    <property type="match status" value="1"/>
</dbReference>
<dbReference type="InterPro" id="IPR011009">
    <property type="entry name" value="Kinase-like_dom_sf"/>
</dbReference>